<dbReference type="InterPro" id="IPR016069">
    <property type="entry name" value="Translin_C"/>
</dbReference>
<dbReference type="AlphaFoldDB" id="A0A0K6FMW2"/>
<dbReference type="PANTHER" id="PTHR10741">
    <property type="entry name" value="TRANSLIN AND TRANSLIN ASSOCIATED PROTEIN X"/>
    <property type="match status" value="1"/>
</dbReference>
<proteinExistence type="inferred from homology"/>
<evidence type="ECO:0000256" key="2">
    <source>
        <dbReference type="ARBA" id="ARBA00004496"/>
    </source>
</evidence>
<organism evidence="8 9">
    <name type="scientific">Rhizoctonia solani</name>
    <dbReference type="NCBI Taxonomy" id="456999"/>
    <lineage>
        <taxon>Eukaryota</taxon>
        <taxon>Fungi</taxon>
        <taxon>Dikarya</taxon>
        <taxon>Basidiomycota</taxon>
        <taxon>Agaricomycotina</taxon>
        <taxon>Agaricomycetes</taxon>
        <taxon>Cantharellales</taxon>
        <taxon>Ceratobasidiaceae</taxon>
        <taxon>Rhizoctonia</taxon>
    </lineage>
</organism>
<dbReference type="GO" id="GO:0003723">
    <property type="term" value="F:RNA binding"/>
    <property type="evidence" value="ECO:0007669"/>
    <property type="project" value="UniProtKB-KW"/>
</dbReference>
<dbReference type="InterPro" id="IPR002848">
    <property type="entry name" value="Translin_fam"/>
</dbReference>
<dbReference type="SUPFAM" id="SSF74784">
    <property type="entry name" value="Translin"/>
    <property type="match status" value="1"/>
</dbReference>
<evidence type="ECO:0000313" key="8">
    <source>
        <dbReference type="EMBL" id="CUA67610.1"/>
    </source>
</evidence>
<dbReference type="GO" id="GO:0005737">
    <property type="term" value="C:cytoplasm"/>
    <property type="evidence" value="ECO:0007669"/>
    <property type="project" value="UniProtKB-SubCell"/>
</dbReference>
<keyword evidence="7" id="KW-0539">Nucleus</keyword>
<dbReference type="FunFam" id="1.20.58.200:FF:000002">
    <property type="entry name" value="Putative translin"/>
    <property type="match status" value="1"/>
</dbReference>
<dbReference type="Pfam" id="PF01997">
    <property type="entry name" value="Translin"/>
    <property type="match status" value="1"/>
</dbReference>
<name>A0A0K6FMW2_9AGAM</name>
<evidence type="ECO:0000313" key="9">
    <source>
        <dbReference type="Proteomes" id="UP000044841"/>
    </source>
</evidence>
<evidence type="ECO:0000256" key="1">
    <source>
        <dbReference type="ARBA" id="ARBA00004123"/>
    </source>
</evidence>
<evidence type="ECO:0000256" key="6">
    <source>
        <dbReference type="ARBA" id="ARBA00023125"/>
    </source>
</evidence>
<dbReference type="Proteomes" id="UP000044841">
    <property type="component" value="Unassembled WGS sequence"/>
</dbReference>
<dbReference type="InterPro" id="IPR036081">
    <property type="entry name" value="Translin_sf"/>
</dbReference>
<keyword evidence="5" id="KW-0694">RNA-binding</keyword>
<comment type="subcellular location">
    <subcellularLocation>
        <location evidence="2">Cytoplasm</location>
    </subcellularLocation>
    <subcellularLocation>
        <location evidence="1">Nucleus</location>
    </subcellularLocation>
</comment>
<comment type="similarity">
    <text evidence="3">Belongs to the translin family.</text>
</comment>
<dbReference type="GO" id="GO:0043565">
    <property type="term" value="F:sequence-specific DNA binding"/>
    <property type="evidence" value="ECO:0007669"/>
    <property type="project" value="InterPro"/>
</dbReference>
<evidence type="ECO:0000256" key="3">
    <source>
        <dbReference type="ARBA" id="ARBA00005902"/>
    </source>
</evidence>
<keyword evidence="6" id="KW-0238">DNA-binding</keyword>
<evidence type="ECO:0000256" key="5">
    <source>
        <dbReference type="ARBA" id="ARBA00022884"/>
    </source>
</evidence>
<dbReference type="InterPro" id="IPR033956">
    <property type="entry name" value="Translin"/>
</dbReference>
<dbReference type="CDD" id="cd14819">
    <property type="entry name" value="Translin"/>
    <property type="match status" value="1"/>
</dbReference>
<keyword evidence="4" id="KW-0963">Cytoplasm</keyword>
<evidence type="ECO:0000256" key="7">
    <source>
        <dbReference type="ARBA" id="ARBA00023242"/>
    </source>
</evidence>
<dbReference type="GO" id="GO:0003697">
    <property type="term" value="F:single-stranded DNA binding"/>
    <property type="evidence" value="ECO:0007669"/>
    <property type="project" value="InterPro"/>
</dbReference>
<protein>
    <submittedName>
        <fullName evidence="8">Translin</fullName>
    </submittedName>
</protein>
<keyword evidence="9" id="KW-1185">Reference proteome</keyword>
<gene>
    <name evidence="8" type="ORF">RSOLAG22IIIB_07473</name>
</gene>
<dbReference type="Gene3D" id="1.20.58.190">
    <property type="entry name" value="Translin, domain 1"/>
    <property type="match status" value="1"/>
</dbReference>
<dbReference type="GO" id="GO:0016070">
    <property type="term" value="P:RNA metabolic process"/>
    <property type="evidence" value="ECO:0007669"/>
    <property type="project" value="InterPro"/>
</dbReference>
<evidence type="ECO:0000256" key="4">
    <source>
        <dbReference type="ARBA" id="ARBA00022490"/>
    </source>
</evidence>
<dbReference type="InterPro" id="IPR016068">
    <property type="entry name" value="Translin_N"/>
</dbReference>
<reference evidence="8 9" key="1">
    <citation type="submission" date="2015-07" db="EMBL/GenBank/DDBJ databases">
        <authorList>
            <person name="Noorani M."/>
        </authorList>
    </citation>
    <scope>NUCLEOTIDE SEQUENCE [LARGE SCALE GENOMIC DNA]</scope>
    <source>
        <strain evidence="8">BBA 69670</strain>
    </source>
</reference>
<dbReference type="Gene3D" id="1.20.58.200">
    <property type="entry name" value="Translin, domain 2"/>
    <property type="match status" value="1"/>
</dbReference>
<dbReference type="GO" id="GO:0005634">
    <property type="term" value="C:nucleus"/>
    <property type="evidence" value="ECO:0007669"/>
    <property type="project" value="UniProtKB-SubCell"/>
</dbReference>
<dbReference type="EMBL" id="CYGV01000158">
    <property type="protein sequence ID" value="CUA67610.1"/>
    <property type="molecule type" value="Genomic_DNA"/>
</dbReference>
<sequence>MNTEDLDKLSRDFEAESELRDTIRKEVLELDRKSRNATGIMNRIHSTLDVKPLVESSSSVVRSCHEEFTKIANAVPPNQFWRWKDMWTRSLQNIIFVTALDEYLSTERLITLPECEQILGVNPEWRGRFQIPSEDYLHGIIALVNELSRLAVNAVTLGDFNRPVQISVFVRDLYSGFSLLNLKNDSLRRRFDSLKYDMKKIEEVLYDVSLRKLVPPEGALQTQT</sequence>
<accession>A0A0K6FMW2</accession>